<organism evidence="1 2">
    <name type="scientific">Candidatus Borrelia fainii</name>
    <dbReference type="NCBI Taxonomy" id="2518322"/>
    <lineage>
        <taxon>Bacteria</taxon>
        <taxon>Pseudomonadati</taxon>
        <taxon>Spirochaetota</taxon>
        <taxon>Spirochaetia</taxon>
        <taxon>Spirochaetales</taxon>
        <taxon>Borreliaceae</taxon>
        <taxon>Borrelia</taxon>
    </lineage>
</organism>
<geneLocation type="plasmid" evidence="1 2">
    <name>p42</name>
</geneLocation>
<sequence>MTNKILKNNNQSFKINDISPNVSFKALLLSLSISKISYKTYLQKSGLQSKINVKLRTNSYILTKKPKNILSIKQLTYKIYKFIIKLKILHKN</sequence>
<keyword evidence="2" id="KW-1185">Reference proteome</keyword>
<evidence type="ECO:0000313" key="1">
    <source>
        <dbReference type="EMBL" id="BDU63499.1"/>
    </source>
</evidence>
<accession>A0ABN6USY5</accession>
<dbReference type="Proteomes" id="UP001317516">
    <property type="component" value="Plasmid p42"/>
</dbReference>
<keyword evidence="1" id="KW-0614">Plasmid</keyword>
<reference evidence="1 2" key="1">
    <citation type="submission" date="2022-11" db="EMBL/GenBank/DDBJ databases">
        <title>Genome sequence of clinical isolate of the human pathogenic Borrelia fainii.</title>
        <authorList>
            <person name="Itokawa K."/>
            <person name="Sato K."/>
            <person name="Qiu Y."/>
        </authorList>
    </citation>
    <scope>NUCLEOTIDE SEQUENCE [LARGE SCALE GENOMIC DNA]</scope>
    <source>
        <strain evidence="1 2">Qtaro</strain>
        <plasmid evidence="1 2">p42</plasmid>
    </source>
</reference>
<evidence type="ECO:0000313" key="2">
    <source>
        <dbReference type="Proteomes" id="UP001317516"/>
    </source>
</evidence>
<name>A0ABN6USY5_9SPIR</name>
<protein>
    <submittedName>
        <fullName evidence="1">Uncharacterized protein</fullName>
    </submittedName>
</protein>
<proteinExistence type="predicted"/>
<dbReference type="EMBL" id="AP027073">
    <property type="protein sequence ID" value="BDU63499.1"/>
    <property type="molecule type" value="Genomic_DNA"/>
</dbReference>
<gene>
    <name evidence="1" type="ORF">BOFE_10390</name>
</gene>